<dbReference type="InterPro" id="IPR001087">
    <property type="entry name" value="GDSL"/>
</dbReference>
<dbReference type="Proteomes" id="UP001055439">
    <property type="component" value="Chromosome 1"/>
</dbReference>
<evidence type="ECO:0000313" key="6">
    <source>
        <dbReference type="EMBL" id="URD75826.1"/>
    </source>
</evidence>
<keyword evidence="3" id="KW-0378">Hydrolase</keyword>
<keyword evidence="7" id="KW-1185">Reference proteome</keyword>
<organism evidence="6 7">
    <name type="scientific">Musa troglodytarum</name>
    <name type="common">fe'i banana</name>
    <dbReference type="NCBI Taxonomy" id="320322"/>
    <lineage>
        <taxon>Eukaryota</taxon>
        <taxon>Viridiplantae</taxon>
        <taxon>Streptophyta</taxon>
        <taxon>Embryophyta</taxon>
        <taxon>Tracheophyta</taxon>
        <taxon>Spermatophyta</taxon>
        <taxon>Magnoliopsida</taxon>
        <taxon>Liliopsida</taxon>
        <taxon>Zingiberales</taxon>
        <taxon>Musaceae</taxon>
        <taxon>Musa</taxon>
    </lineage>
</organism>
<dbReference type="AlphaFoldDB" id="A0A9E7JCG5"/>
<comment type="similarity">
    <text evidence="1">Belongs to the 'GDSL' lipolytic enzyme family.</text>
</comment>
<dbReference type="SUPFAM" id="SSF52266">
    <property type="entry name" value="SGNH hydrolase"/>
    <property type="match status" value="1"/>
</dbReference>
<keyword evidence="4" id="KW-0325">Glycoprotein</keyword>
<name>A0A9E7JCG5_9LILI</name>
<proteinExistence type="inferred from homology"/>
<dbReference type="PANTHER" id="PTHR22835">
    <property type="entry name" value="ZINC FINGER FYVE DOMAIN CONTAINING PROTEIN"/>
    <property type="match status" value="1"/>
</dbReference>
<dbReference type="OrthoDB" id="1600564at2759"/>
<sequence>MHLLPMAFSSVLRFLLLALPLVILRTDAHAACFSSIFSFGDSLADTGNYLLSCGGKPSHVGQPPYGETFFHHPTGRYSDGRIMIDFIAQAVGLPFVRPYLAGNCAEDFRYAANFAVGGATALDNQFFRSMGLQIIWTNYSLGAQLEWFRQLLPSLCSSDSDCGTLMGNSLFLVGEIGGNDYNHPLLQGRSVDEIKTFVPNVVGAISSAISELIQLGAKTMIVPGDLPLGCVPAFLEHFSGAIAGDYEAETGCLKFLNRLAEYHNQMLSRELSQLRRSHPHPTIIYADYYNATVSIYRSPRRYGFDGGTLVACCGNGGRYNYDPNALCGETTAATPLAVCSDPSSYVSWDGVHLTEAANKNVADGFLGPFTIPSLSEMCPQLSSNPSQLQSSF</sequence>
<dbReference type="InterPro" id="IPR036514">
    <property type="entry name" value="SGNH_hydro_sf"/>
</dbReference>
<evidence type="ECO:0000256" key="2">
    <source>
        <dbReference type="ARBA" id="ARBA00022729"/>
    </source>
</evidence>
<evidence type="ECO:0000256" key="4">
    <source>
        <dbReference type="ARBA" id="ARBA00023180"/>
    </source>
</evidence>
<accession>A0A9E7JCG5</accession>
<dbReference type="Pfam" id="PF00657">
    <property type="entry name" value="Lipase_GDSL"/>
    <property type="match status" value="1"/>
</dbReference>
<evidence type="ECO:0000256" key="3">
    <source>
        <dbReference type="ARBA" id="ARBA00022801"/>
    </source>
</evidence>
<feature type="chain" id="PRO_5039418493" evidence="5">
    <location>
        <begin position="31"/>
        <end position="392"/>
    </location>
</feature>
<gene>
    <name evidence="6" type="ORF">MUK42_25067</name>
</gene>
<dbReference type="InterPro" id="IPR035669">
    <property type="entry name" value="SGNH_plant_lipase-like"/>
</dbReference>
<dbReference type="GO" id="GO:0016788">
    <property type="term" value="F:hydrolase activity, acting on ester bonds"/>
    <property type="evidence" value="ECO:0007669"/>
    <property type="project" value="InterPro"/>
</dbReference>
<dbReference type="CDD" id="cd01837">
    <property type="entry name" value="SGNH_plant_lipase_like"/>
    <property type="match status" value="1"/>
</dbReference>
<dbReference type="Gene3D" id="3.40.50.1110">
    <property type="entry name" value="SGNH hydrolase"/>
    <property type="match status" value="1"/>
</dbReference>
<evidence type="ECO:0000313" key="7">
    <source>
        <dbReference type="Proteomes" id="UP001055439"/>
    </source>
</evidence>
<keyword evidence="2 5" id="KW-0732">Signal</keyword>
<evidence type="ECO:0000256" key="5">
    <source>
        <dbReference type="SAM" id="SignalP"/>
    </source>
</evidence>
<dbReference type="PANTHER" id="PTHR22835:SF663">
    <property type="entry name" value="LIPASE-LIKE"/>
    <property type="match status" value="1"/>
</dbReference>
<evidence type="ECO:0000256" key="1">
    <source>
        <dbReference type="ARBA" id="ARBA00008668"/>
    </source>
</evidence>
<protein>
    <submittedName>
        <fullName evidence="6">Lipid catabolic process</fullName>
    </submittedName>
</protein>
<dbReference type="EMBL" id="CP097502">
    <property type="protein sequence ID" value="URD75826.1"/>
    <property type="molecule type" value="Genomic_DNA"/>
</dbReference>
<feature type="signal peptide" evidence="5">
    <location>
        <begin position="1"/>
        <end position="30"/>
    </location>
</feature>
<reference evidence="6" key="1">
    <citation type="submission" date="2022-05" db="EMBL/GenBank/DDBJ databases">
        <title>The Musa troglodytarum L. genome provides insights into the mechanism of non-climacteric behaviour and enrichment of carotenoids.</title>
        <authorList>
            <person name="Wang J."/>
        </authorList>
    </citation>
    <scope>NUCLEOTIDE SEQUENCE</scope>
    <source>
        <tissue evidence="6">Leaf</tissue>
    </source>
</reference>